<dbReference type="PANTHER" id="PTHR44591">
    <property type="entry name" value="STRESS RESPONSE REGULATOR PROTEIN 1"/>
    <property type="match status" value="1"/>
</dbReference>
<dbReference type="InterPro" id="IPR050595">
    <property type="entry name" value="Bact_response_regulator"/>
</dbReference>
<dbReference type="GO" id="GO:0000160">
    <property type="term" value="P:phosphorelay signal transduction system"/>
    <property type="evidence" value="ECO:0007669"/>
    <property type="project" value="InterPro"/>
</dbReference>
<dbReference type="SUPFAM" id="SSF52172">
    <property type="entry name" value="CheY-like"/>
    <property type="match status" value="1"/>
</dbReference>
<reference evidence="4 5" key="1">
    <citation type="submission" date="2023-01" db="EMBL/GenBank/DDBJ databases">
        <title>Cultivation and genomic characterization of new, ubiquitous marine nitrite-oxidizing bacteria from the Nitrospirales.</title>
        <authorList>
            <person name="Mueller A.J."/>
            <person name="Daebeler A."/>
            <person name="Herbold C.W."/>
            <person name="Kirkegaard R.H."/>
            <person name="Daims H."/>
        </authorList>
    </citation>
    <scope>NUCLEOTIDE SEQUENCE [LARGE SCALE GENOMIC DNA]</scope>
    <source>
        <strain evidence="4 5">DK</strain>
    </source>
</reference>
<dbReference type="RefSeq" id="WP_312746102.1">
    <property type="nucleotide sequence ID" value="NZ_CP116968.1"/>
</dbReference>
<dbReference type="AlphaFoldDB" id="A0AA96GQX9"/>
<dbReference type="InterPro" id="IPR011006">
    <property type="entry name" value="CheY-like_superfamily"/>
</dbReference>
<dbReference type="Gene3D" id="3.40.50.2300">
    <property type="match status" value="1"/>
</dbReference>
<feature type="domain" description="Response regulatory" evidence="3">
    <location>
        <begin position="16"/>
        <end position="129"/>
    </location>
</feature>
<dbReference type="PANTHER" id="PTHR44591:SF3">
    <property type="entry name" value="RESPONSE REGULATORY DOMAIN-CONTAINING PROTEIN"/>
    <property type="match status" value="1"/>
</dbReference>
<dbReference type="KEGG" id="nneo:PQG83_01830"/>
<organism evidence="4 5">
    <name type="scientific">Candidatus Nitrospira neomarina</name>
    <dbReference type="NCBI Taxonomy" id="3020899"/>
    <lineage>
        <taxon>Bacteria</taxon>
        <taxon>Pseudomonadati</taxon>
        <taxon>Nitrospirota</taxon>
        <taxon>Nitrospiria</taxon>
        <taxon>Nitrospirales</taxon>
        <taxon>Nitrospiraceae</taxon>
        <taxon>Nitrospira</taxon>
    </lineage>
</organism>
<accession>A0AA96GQX9</accession>
<dbReference type="SMART" id="SM00448">
    <property type="entry name" value="REC"/>
    <property type="match status" value="1"/>
</dbReference>
<gene>
    <name evidence="4" type="ORF">PQG83_01830</name>
</gene>
<dbReference type="PROSITE" id="PS50110">
    <property type="entry name" value="RESPONSE_REGULATORY"/>
    <property type="match status" value="1"/>
</dbReference>
<protein>
    <submittedName>
        <fullName evidence="4">Response regulator</fullName>
    </submittedName>
</protein>
<sequence length="140" mass="15247">MSTNTAPVKYSGPSCTILVVDDDEAMRTLLVDALQEKGCRVIESENGTDALNILKAVVPNVIVTDLKMPDGGFPYLRRLQEGAPDCPIVVMTAYGDSQSKAKALDCGVKGYFEKPLRISDLKAWICQMCLVNPCGNLPFY</sequence>
<dbReference type="InterPro" id="IPR001789">
    <property type="entry name" value="Sig_transdc_resp-reg_receiver"/>
</dbReference>
<evidence type="ECO:0000256" key="1">
    <source>
        <dbReference type="ARBA" id="ARBA00022553"/>
    </source>
</evidence>
<evidence type="ECO:0000259" key="3">
    <source>
        <dbReference type="PROSITE" id="PS50110"/>
    </source>
</evidence>
<evidence type="ECO:0000256" key="2">
    <source>
        <dbReference type="PROSITE-ProRule" id="PRU00169"/>
    </source>
</evidence>
<name>A0AA96GQX9_9BACT</name>
<evidence type="ECO:0000313" key="4">
    <source>
        <dbReference type="EMBL" id="WNM62509.1"/>
    </source>
</evidence>
<keyword evidence="1 2" id="KW-0597">Phosphoprotein</keyword>
<keyword evidence="5" id="KW-1185">Reference proteome</keyword>
<dbReference type="EMBL" id="CP116968">
    <property type="protein sequence ID" value="WNM62509.1"/>
    <property type="molecule type" value="Genomic_DNA"/>
</dbReference>
<feature type="modified residue" description="4-aspartylphosphate" evidence="2">
    <location>
        <position position="65"/>
    </location>
</feature>
<dbReference type="CDD" id="cd00156">
    <property type="entry name" value="REC"/>
    <property type="match status" value="1"/>
</dbReference>
<dbReference type="Pfam" id="PF00072">
    <property type="entry name" value="Response_reg"/>
    <property type="match status" value="1"/>
</dbReference>
<evidence type="ECO:0000313" key="5">
    <source>
        <dbReference type="Proteomes" id="UP001302494"/>
    </source>
</evidence>
<proteinExistence type="predicted"/>
<dbReference type="Proteomes" id="UP001302494">
    <property type="component" value="Chromosome"/>
</dbReference>